<sequence length="285" mass="31284">MSGRQGPWFVLPAILILAAFVVYPIIETVLLSVTDPSGAYVGLMNYQEVVESGTTARAANNTLYYVLLSILFELILGIAAGILLNQRFRGLGAVRSMMLIPWVIPDIVAATAWAWMYHTDFGVINQLLLMTGLLHEPVGWLTQSATVMPALVAVHVWKVFPFVAIMVLAGLQAIPTSLYEAAQVDGAAFWDEVRHIMLPALRSTITAITLLLLVNGFNSITIVYAMTRGGPANRSLLTSIQIFKEAFEYSRFNQASALSIMFFIVVSTVIAIYVRWTAKQARADA</sequence>
<comment type="similarity">
    <text evidence="7">Belongs to the binding-protein-dependent transport system permease family.</text>
</comment>
<keyword evidence="4 7" id="KW-0812">Transmembrane</keyword>
<evidence type="ECO:0000256" key="1">
    <source>
        <dbReference type="ARBA" id="ARBA00004651"/>
    </source>
</evidence>
<dbReference type="SUPFAM" id="SSF161098">
    <property type="entry name" value="MetI-like"/>
    <property type="match status" value="1"/>
</dbReference>
<gene>
    <name evidence="9" type="ORF">IAI61_05305</name>
</gene>
<evidence type="ECO:0000259" key="8">
    <source>
        <dbReference type="PROSITE" id="PS50928"/>
    </source>
</evidence>
<dbReference type="InterPro" id="IPR051393">
    <property type="entry name" value="ABC_transporter_permease"/>
</dbReference>
<evidence type="ECO:0000256" key="3">
    <source>
        <dbReference type="ARBA" id="ARBA00022475"/>
    </source>
</evidence>
<keyword evidence="3" id="KW-1003">Cell membrane</keyword>
<keyword evidence="6 7" id="KW-0472">Membrane</keyword>
<comment type="caution">
    <text evidence="9">The sequence shown here is derived from an EMBL/GenBank/DDBJ whole genome shotgun (WGS) entry which is preliminary data.</text>
</comment>
<evidence type="ECO:0000256" key="6">
    <source>
        <dbReference type="ARBA" id="ARBA00023136"/>
    </source>
</evidence>
<evidence type="ECO:0000256" key="5">
    <source>
        <dbReference type="ARBA" id="ARBA00022989"/>
    </source>
</evidence>
<feature type="transmembrane region" description="Helical" evidence="7">
    <location>
        <begin position="204"/>
        <end position="226"/>
    </location>
</feature>
<evidence type="ECO:0000313" key="9">
    <source>
        <dbReference type="EMBL" id="MBO1078438.1"/>
    </source>
</evidence>
<organism evidence="9 10">
    <name type="scientific">Roseomonas haemaphysalidis</name>
    <dbReference type="NCBI Taxonomy" id="2768162"/>
    <lineage>
        <taxon>Bacteria</taxon>
        <taxon>Pseudomonadati</taxon>
        <taxon>Pseudomonadota</taxon>
        <taxon>Alphaproteobacteria</taxon>
        <taxon>Acetobacterales</taxon>
        <taxon>Roseomonadaceae</taxon>
        <taxon>Roseomonas</taxon>
    </lineage>
</organism>
<dbReference type="EMBL" id="JACTNG010000002">
    <property type="protein sequence ID" value="MBO1078438.1"/>
    <property type="molecule type" value="Genomic_DNA"/>
</dbReference>
<dbReference type="SUPFAM" id="SSF160964">
    <property type="entry name" value="MalF N-terminal region-like"/>
    <property type="match status" value="1"/>
</dbReference>
<feature type="transmembrane region" description="Helical" evidence="7">
    <location>
        <begin position="63"/>
        <end position="84"/>
    </location>
</feature>
<name>A0ABS3KPB6_9PROT</name>
<dbReference type="InterPro" id="IPR000515">
    <property type="entry name" value="MetI-like"/>
</dbReference>
<dbReference type="Pfam" id="PF00528">
    <property type="entry name" value="BPD_transp_1"/>
    <property type="match status" value="1"/>
</dbReference>
<dbReference type="PROSITE" id="PS50928">
    <property type="entry name" value="ABC_TM1"/>
    <property type="match status" value="1"/>
</dbReference>
<protein>
    <submittedName>
        <fullName evidence="9">Sugar ABC transporter permease</fullName>
    </submittedName>
</protein>
<keyword evidence="2 7" id="KW-0813">Transport</keyword>
<feature type="transmembrane region" description="Helical" evidence="7">
    <location>
        <begin position="255"/>
        <end position="274"/>
    </location>
</feature>
<dbReference type="CDD" id="cd06261">
    <property type="entry name" value="TM_PBP2"/>
    <property type="match status" value="1"/>
</dbReference>
<evidence type="ECO:0000256" key="2">
    <source>
        <dbReference type="ARBA" id="ARBA00022448"/>
    </source>
</evidence>
<proteinExistence type="inferred from homology"/>
<accession>A0ABS3KPB6</accession>
<dbReference type="InterPro" id="IPR035906">
    <property type="entry name" value="MetI-like_sf"/>
</dbReference>
<keyword evidence="5 7" id="KW-1133">Transmembrane helix</keyword>
<feature type="domain" description="ABC transmembrane type-1" evidence="8">
    <location>
        <begin position="59"/>
        <end position="273"/>
    </location>
</feature>
<evidence type="ECO:0000313" key="10">
    <source>
        <dbReference type="Proteomes" id="UP001518989"/>
    </source>
</evidence>
<keyword evidence="10" id="KW-1185">Reference proteome</keyword>
<dbReference type="PANTHER" id="PTHR30193:SF37">
    <property type="entry name" value="INNER MEMBRANE ABC TRANSPORTER PERMEASE PROTEIN YCJO"/>
    <property type="match status" value="1"/>
</dbReference>
<evidence type="ECO:0000256" key="4">
    <source>
        <dbReference type="ARBA" id="ARBA00022692"/>
    </source>
</evidence>
<feature type="transmembrane region" description="Helical" evidence="7">
    <location>
        <begin position="96"/>
        <end position="118"/>
    </location>
</feature>
<dbReference type="Proteomes" id="UP001518989">
    <property type="component" value="Unassembled WGS sequence"/>
</dbReference>
<evidence type="ECO:0000256" key="7">
    <source>
        <dbReference type="RuleBase" id="RU363032"/>
    </source>
</evidence>
<reference evidence="9 10" key="1">
    <citation type="submission" date="2020-09" db="EMBL/GenBank/DDBJ databases">
        <title>Roseomonas.</title>
        <authorList>
            <person name="Zhu W."/>
        </authorList>
    </citation>
    <scope>NUCLEOTIDE SEQUENCE [LARGE SCALE GENOMIC DNA]</scope>
    <source>
        <strain evidence="9 10">573</strain>
    </source>
</reference>
<dbReference type="Gene3D" id="1.10.3720.10">
    <property type="entry name" value="MetI-like"/>
    <property type="match status" value="1"/>
</dbReference>
<dbReference type="PANTHER" id="PTHR30193">
    <property type="entry name" value="ABC TRANSPORTER PERMEASE PROTEIN"/>
    <property type="match status" value="1"/>
</dbReference>
<comment type="subcellular location">
    <subcellularLocation>
        <location evidence="1 7">Cell membrane</location>
        <topology evidence="1 7">Multi-pass membrane protein</topology>
    </subcellularLocation>
</comment>
<feature type="transmembrane region" description="Helical" evidence="7">
    <location>
        <begin position="7"/>
        <end position="26"/>
    </location>
</feature>